<dbReference type="InterPro" id="IPR016117">
    <property type="entry name" value="ArgJ-like_dom_sf"/>
</dbReference>
<comment type="similarity">
    <text evidence="1">Belongs to the peptidase S58 family.</text>
</comment>
<dbReference type="PANTHER" id="PTHR36512:SF3">
    <property type="entry name" value="BLR5678 PROTEIN"/>
    <property type="match status" value="1"/>
</dbReference>
<comment type="caution">
    <text evidence="2">The sequence shown here is derived from an EMBL/GenBank/DDBJ whole genome shotgun (WGS) entry which is preliminary data.</text>
</comment>
<dbReference type="RefSeq" id="WP_379874500.1">
    <property type="nucleotide sequence ID" value="NZ_JBHUIP010000002.1"/>
</dbReference>
<accession>A0ABW5DNS2</accession>
<dbReference type="CDD" id="cd02253">
    <property type="entry name" value="DmpA"/>
    <property type="match status" value="1"/>
</dbReference>
<dbReference type="PANTHER" id="PTHR36512">
    <property type="entry name" value="D-AMINOPEPTIDASE"/>
    <property type="match status" value="1"/>
</dbReference>
<sequence length="340" mass="35533">MTRARDLGLACGRGKPGKLNSIADVPGVTVGHATLSDGAIQTGVTAIRPHGGNLFREKLVASSVVLNGFGKSIGLVQVAELGTLETPILLTNTLSVGSCATALIRRAIAENPDIGRETSTVNPVVMECNDGFLNDIQALKISEADARAALDTAREDFAVGAVGAGRGMSCFGFKGGIGSASRKLKLDGEKFHLGVLSLCNFGRAGDLTLPDGSKVAPPADQDDKGSVIIVMATDIPLEERQIRRVIARAGVGLARVGSFWGHGSGDIALGFSTANRVSHDEKSDLIPRRVLNESRIDRLFEAMAETTHESVLDALAAAEAVTGRDGNFRPRLADTLGEKA</sequence>
<dbReference type="Proteomes" id="UP001597295">
    <property type="component" value="Unassembled WGS sequence"/>
</dbReference>
<gene>
    <name evidence="2" type="ORF">ACFSM5_01715</name>
</gene>
<organism evidence="2 3">
    <name type="scientific">Lacibacterium aquatile</name>
    <dbReference type="NCBI Taxonomy" id="1168082"/>
    <lineage>
        <taxon>Bacteria</taxon>
        <taxon>Pseudomonadati</taxon>
        <taxon>Pseudomonadota</taxon>
        <taxon>Alphaproteobacteria</taxon>
        <taxon>Rhodospirillales</taxon>
        <taxon>Rhodospirillaceae</taxon>
    </lineage>
</organism>
<dbReference type="EMBL" id="JBHUIP010000002">
    <property type="protein sequence ID" value="MFD2261584.1"/>
    <property type="molecule type" value="Genomic_DNA"/>
</dbReference>
<keyword evidence="3" id="KW-1185">Reference proteome</keyword>
<name>A0ABW5DNS2_9PROT</name>
<dbReference type="Gene3D" id="3.60.70.12">
    <property type="entry name" value="L-amino peptidase D-ALA esterase/amidase"/>
    <property type="match status" value="1"/>
</dbReference>
<proteinExistence type="inferred from homology"/>
<protein>
    <submittedName>
        <fullName evidence="2">P1 family peptidase</fullName>
    </submittedName>
</protein>
<dbReference type="Pfam" id="PF03576">
    <property type="entry name" value="Peptidase_S58"/>
    <property type="match status" value="1"/>
</dbReference>
<dbReference type="InterPro" id="IPR005321">
    <property type="entry name" value="Peptidase_S58_DmpA"/>
</dbReference>
<reference evidence="3" key="1">
    <citation type="journal article" date="2019" name="Int. J. Syst. Evol. Microbiol.">
        <title>The Global Catalogue of Microorganisms (GCM) 10K type strain sequencing project: providing services to taxonomists for standard genome sequencing and annotation.</title>
        <authorList>
            <consortium name="The Broad Institute Genomics Platform"/>
            <consortium name="The Broad Institute Genome Sequencing Center for Infectious Disease"/>
            <person name="Wu L."/>
            <person name="Ma J."/>
        </authorList>
    </citation>
    <scope>NUCLEOTIDE SEQUENCE [LARGE SCALE GENOMIC DNA]</scope>
    <source>
        <strain evidence="3">CGMCC 1.19062</strain>
    </source>
</reference>
<evidence type="ECO:0000313" key="2">
    <source>
        <dbReference type="EMBL" id="MFD2261584.1"/>
    </source>
</evidence>
<evidence type="ECO:0000256" key="1">
    <source>
        <dbReference type="ARBA" id="ARBA00007068"/>
    </source>
</evidence>
<dbReference type="SUPFAM" id="SSF56266">
    <property type="entry name" value="DmpA/ArgJ-like"/>
    <property type="match status" value="1"/>
</dbReference>
<evidence type="ECO:0000313" key="3">
    <source>
        <dbReference type="Proteomes" id="UP001597295"/>
    </source>
</evidence>